<dbReference type="EMBL" id="QKWP01000143">
    <property type="protein sequence ID" value="RIB26220.1"/>
    <property type="molecule type" value="Genomic_DNA"/>
</dbReference>
<reference evidence="2 3" key="1">
    <citation type="submission" date="2018-06" db="EMBL/GenBank/DDBJ databases">
        <title>Comparative genomics reveals the genomic features of Rhizophagus irregularis, R. cerebriforme, R. diaphanum and Gigaspora rosea, and their symbiotic lifestyle signature.</title>
        <authorList>
            <person name="Morin E."/>
            <person name="San Clemente H."/>
            <person name="Chen E.C.H."/>
            <person name="De La Providencia I."/>
            <person name="Hainaut M."/>
            <person name="Kuo A."/>
            <person name="Kohler A."/>
            <person name="Murat C."/>
            <person name="Tang N."/>
            <person name="Roy S."/>
            <person name="Loubradou J."/>
            <person name="Henrissat B."/>
            <person name="Grigoriev I.V."/>
            <person name="Corradi N."/>
            <person name="Roux C."/>
            <person name="Martin F.M."/>
        </authorList>
    </citation>
    <scope>NUCLEOTIDE SEQUENCE [LARGE SCALE GENOMIC DNA]</scope>
    <source>
        <strain evidence="2 3">DAOM 194757</strain>
    </source>
</reference>
<evidence type="ECO:0000313" key="2">
    <source>
        <dbReference type="EMBL" id="RIB26220.1"/>
    </source>
</evidence>
<organism evidence="2 3">
    <name type="scientific">Gigaspora rosea</name>
    <dbReference type="NCBI Taxonomy" id="44941"/>
    <lineage>
        <taxon>Eukaryota</taxon>
        <taxon>Fungi</taxon>
        <taxon>Fungi incertae sedis</taxon>
        <taxon>Mucoromycota</taxon>
        <taxon>Glomeromycotina</taxon>
        <taxon>Glomeromycetes</taxon>
        <taxon>Diversisporales</taxon>
        <taxon>Gigasporaceae</taxon>
        <taxon>Gigaspora</taxon>
    </lineage>
</organism>
<sequence length="136" mass="15084">MKNCIFAYILFALLLAVNTASFQLNKRDITFGPCDTGYPIDLLNVKITDPPEPDYESFDVSGNLTKNDIIKNQTLLIIAGTPFNISASDVPTSELPYSYFLIVCVAYSDYKLFACAVATVGENSEKSKTFDIYKII</sequence>
<evidence type="ECO:0000256" key="1">
    <source>
        <dbReference type="SAM" id="SignalP"/>
    </source>
</evidence>
<feature type="signal peptide" evidence="1">
    <location>
        <begin position="1"/>
        <end position="19"/>
    </location>
</feature>
<proteinExistence type="predicted"/>
<dbReference type="AlphaFoldDB" id="A0A397VUH0"/>
<protein>
    <recommendedName>
        <fullName evidence="4">MD-2-related lipid-recognition domain-containing protein</fullName>
    </recommendedName>
</protein>
<gene>
    <name evidence="2" type="ORF">C2G38_2163890</name>
</gene>
<evidence type="ECO:0000313" key="3">
    <source>
        <dbReference type="Proteomes" id="UP000266673"/>
    </source>
</evidence>
<keyword evidence="1" id="KW-0732">Signal</keyword>
<accession>A0A397VUH0</accession>
<evidence type="ECO:0008006" key="4">
    <source>
        <dbReference type="Google" id="ProtNLM"/>
    </source>
</evidence>
<name>A0A397VUH0_9GLOM</name>
<comment type="caution">
    <text evidence="2">The sequence shown here is derived from an EMBL/GenBank/DDBJ whole genome shotgun (WGS) entry which is preliminary data.</text>
</comment>
<feature type="chain" id="PRO_5017213354" description="MD-2-related lipid-recognition domain-containing protein" evidence="1">
    <location>
        <begin position="20"/>
        <end position="136"/>
    </location>
</feature>
<keyword evidence="3" id="KW-1185">Reference proteome</keyword>
<dbReference type="Proteomes" id="UP000266673">
    <property type="component" value="Unassembled WGS sequence"/>
</dbReference>